<dbReference type="OrthoDB" id="6880011at2759"/>
<comment type="cofactor">
    <cofactor evidence="8">
        <name>heme</name>
        <dbReference type="ChEBI" id="CHEBI:30413"/>
    </cofactor>
</comment>
<protein>
    <recommendedName>
        <fullName evidence="9">Catalase core domain-containing protein</fullName>
    </recommendedName>
</protein>
<dbReference type="PANTHER" id="PTHR11465">
    <property type="entry name" value="CATALASE"/>
    <property type="match status" value="1"/>
</dbReference>
<dbReference type="PRINTS" id="PR00067">
    <property type="entry name" value="CATALASE"/>
</dbReference>
<sequence length="484" mass="55381">MPLQRESQNIKVYRSYPQPYEAQRVAETGPLLLQDFHLARDPALIIESLAHFHRERIPERGAGAHGYFETTTDVGKKYSMADIFQRVGEKTPITMRFSTVGGNVFETNVFSTYLRPVTGEEGSADVWNNTPVFFIRDPAKFPNFIHTQKRNPQTHLKDKDMFWDYLSSNPESLYQVMRLFSDLGTPYGFRHMNGWSGHTYRLVKEDGSWHYVKFHALTDQGIKNHTIAEANILAGTNPDFGTQDLFEAIEAKNYPSWTVYIQALTPKAAETFKYNVLDLTKDWSYEDVPPQEIGRLHLTQNPKNYFAEIEQVAFAPGHMVEGVEPSEDPVLQSRLFAYPDAQRYRLGVNYQTIPVCCVLLYYLPNFQRDGRAVHDDNQGSRPNYPSSLEKLNLPKRPYNDANHTIWVGGAVRYLSTVSEIDFAWPKIFWYNLTKQDQDNFVGNVVGHLGMATSDVVKKRQTALFAKVDHSLGQRIAHGINITLS</sequence>
<evidence type="ECO:0000313" key="10">
    <source>
        <dbReference type="EMBL" id="KIM76789.1"/>
    </source>
</evidence>
<dbReference type="GO" id="GO:0020037">
    <property type="term" value="F:heme binding"/>
    <property type="evidence" value="ECO:0007669"/>
    <property type="project" value="InterPro"/>
</dbReference>
<dbReference type="GO" id="GO:0005777">
    <property type="term" value="C:peroxisome"/>
    <property type="evidence" value="ECO:0007669"/>
    <property type="project" value="TreeGrafter"/>
</dbReference>
<keyword evidence="3 8" id="KW-0349">Heme</keyword>
<dbReference type="EMBL" id="KN833031">
    <property type="protein sequence ID" value="KIM76789.1"/>
    <property type="molecule type" value="Genomic_DNA"/>
</dbReference>
<dbReference type="GO" id="GO:0042542">
    <property type="term" value="P:response to hydrogen peroxide"/>
    <property type="evidence" value="ECO:0007669"/>
    <property type="project" value="TreeGrafter"/>
</dbReference>
<dbReference type="InterPro" id="IPR010582">
    <property type="entry name" value="Catalase_immune_responsive"/>
</dbReference>
<accession>A0A0C3FA58</accession>
<dbReference type="GO" id="GO:0005739">
    <property type="term" value="C:mitochondrion"/>
    <property type="evidence" value="ECO:0007669"/>
    <property type="project" value="TreeGrafter"/>
</dbReference>
<dbReference type="GO" id="GO:0004096">
    <property type="term" value="F:catalase activity"/>
    <property type="evidence" value="ECO:0007669"/>
    <property type="project" value="UniProtKB-EC"/>
</dbReference>
<dbReference type="AlphaFoldDB" id="A0A0C3FA58"/>
<dbReference type="Gene3D" id="2.40.180.10">
    <property type="entry name" value="Catalase core domain"/>
    <property type="match status" value="1"/>
</dbReference>
<dbReference type="InterPro" id="IPR002226">
    <property type="entry name" value="Catalase_haem_BS"/>
</dbReference>
<reference evidence="11" key="2">
    <citation type="submission" date="2015-01" db="EMBL/GenBank/DDBJ databases">
        <title>Evolutionary Origins and Diversification of the Mycorrhizal Mutualists.</title>
        <authorList>
            <consortium name="DOE Joint Genome Institute"/>
            <consortium name="Mycorrhizal Genomics Consortium"/>
            <person name="Kohler A."/>
            <person name="Kuo A."/>
            <person name="Nagy L.G."/>
            <person name="Floudas D."/>
            <person name="Copeland A."/>
            <person name="Barry K.W."/>
            <person name="Cichocki N."/>
            <person name="Veneault-Fourrey C."/>
            <person name="LaButti K."/>
            <person name="Lindquist E.A."/>
            <person name="Lipzen A."/>
            <person name="Lundell T."/>
            <person name="Morin E."/>
            <person name="Murat C."/>
            <person name="Riley R."/>
            <person name="Ohm R."/>
            <person name="Sun H."/>
            <person name="Tunlid A."/>
            <person name="Henrissat B."/>
            <person name="Grigoriev I.V."/>
            <person name="Hibbett D.S."/>
            <person name="Martin F."/>
        </authorList>
    </citation>
    <scope>NUCLEOTIDE SEQUENCE [LARGE SCALE GENOMIC DNA]</scope>
    <source>
        <strain evidence="11">F 1598</strain>
    </source>
</reference>
<name>A0A0C3FA58_PILCF</name>
<gene>
    <name evidence="10" type="ORF">PILCRDRAFT_77460</name>
</gene>
<proteinExistence type="inferred from homology"/>
<keyword evidence="5" id="KW-0560">Oxidoreductase</keyword>
<keyword evidence="7" id="KW-0376">Hydrogen peroxide</keyword>
<evidence type="ECO:0000256" key="1">
    <source>
        <dbReference type="ARBA" id="ARBA00005329"/>
    </source>
</evidence>
<evidence type="ECO:0000256" key="8">
    <source>
        <dbReference type="PIRSR" id="PIRSR038928-2"/>
    </source>
</evidence>
<evidence type="ECO:0000256" key="7">
    <source>
        <dbReference type="ARBA" id="ARBA00023324"/>
    </source>
</evidence>
<dbReference type="InterPro" id="IPR011614">
    <property type="entry name" value="Catalase_core"/>
</dbReference>
<evidence type="ECO:0000256" key="2">
    <source>
        <dbReference type="ARBA" id="ARBA00022559"/>
    </source>
</evidence>
<feature type="binding site" description="axial binding residue" evidence="8">
    <location>
        <position position="338"/>
    </location>
    <ligand>
        <name>heme</name>
        <dbReference type="ChEBI" id="CHEBI:30413"/>
    </ligand>
    <ligandPart>
        <name>Fe</name>
        <dbReference type="ChEBI" id="CHEBI:18248"/>
    </ligandPart>
</feature>
<dbReference type="Proteomes" id="UP000054166">
    <property type="component" value="Unassembled WGS sequence"/>
</dbReference>
<evidence type="ECO:0000256" key="6">
    <source>
        <dbReference type="ARBA" id="ARBA00023004"/>
    </source>
</evidence>
<dbReference type="SUPFAM" id="SSF56634">
    <property type="entry name" value="Heme-dependent catalase-like"/>
    <property type="match status" value="1"/>
</dbReference>
<dbReference type="PIRSF" id="PIRSF038928">
    <property type="entry name" value="Catalase_clade1-3"/>
    <property type="match status" value="1"/>
</dbReference>
<dbReference type="InParanoid" id="A0A0C3FA58"/>
<evidence type="ECO:0000256" key="4">
    <source>
        <dbReference type="ARBA" id="ARBA00022723"/>
    </source>
</evidence>
<evidence type="ECO:0000259" key="9">
    <source>
        <dbReference type="SMART" id="SM01060"/>
    </source>
</evidence>
<dbReference type="InterPro" id="IPR024711">
    <property type="entry name" value="Catalase_clade1/3"/>
</dbReference>
<keyword evidence="2" id="KW-0575">Peroxidase</keyword>
<dbReference type="STRING" id="765440.A0A0C3FA58"/>
<evidence type="ECO:0000313" key="11">
    <source>
        <dbReference type="Proteomes" id="UP000054166"/>
    </source>
</evidence>
<dbReference type="SMART" id="SM01060">
    <property type="entry name" value="Catalase"/>
    <property type="match status" value="1"/>
</dbReference>
<reference evidence="10 11" key="1">
    <citation type="submission" date="2014-04" db="EMBL/GenBank/DDBJ databases">
        <authorList>
            <consortium name="DOE Joint Genome Institute"/>
            <person name="Kuo A."/>
            <person name="Tarkka M."/>
            <person name="Buscot F."/>
            <person name="Kohler A."/>
            <person name="Nagy L.G."/>
            <person name="Floudas D."/>
            <person name="Copeland A."/>
            <person name="Barry K.W."/>
            <person name="Cichocki N."/>
            <person name="Veneault-Fourrey C."/>
            <person name="LaButti K."/>
            <person name="Lindquist E.A."/>
            <person name="Lipzen A."/>
            <person name="Lundell T."/>
            <person name="Morin E."/>
            <person name="Murat C."/>
            <person name="Sun H."/>
            <person name="Tunlid A."/>
            <person name="Henrissat B."/>
            <person name="Grigoriev I.V."/>
            <person name="Hibbett D.S."/>
            <person name="Martin F."/>
            <person name="Nordberg H.P."/>
            <person name="Cantor M.N."/>
            <person name="Hua S.X."/>
        </authorList>
    </citation>
    <scope>NUCLEOTIDE SEQUENCE [LARGE SCALE GENOMIC DNA]</scope>
    <source>
        <strain evidence="10 11">F 1598</strain>
    </source>
</reference>
<dbReference type="GO" id="GO:0042744">
    <property type="term" value="P:hydrogen peroxide catabolic process"/>
    <property type="evidence" value="ECO:0007669"/>
    <property type="project" value="UniProtKB-KW"/>
</dbReference>
<evidence type="ECO:0000256" key="5">
    <source>
        <dbReference type="ARBA" id="ARBA00023002"/>
    </source>
</evidence>
<dbReference type="PROSITE" id="PS00437">
    <property type="entry name" value="CATALASE_1"/>
    <property type="match status" value="1"/>
</dbReference>
<dbReference type="Pfam" id="PF06628">
    <property type="entry name" value="Catalase-rel"/>
    <property type="match status" value="1"/>
</dbReference>
<keyword evidence="4 8" id="KW-0479">Metal-binding</keyword>
<organism evidence="10 11">
    <name type="scientific">Piloderma croceum (strain F 1598)</name>
    <dbReference type="NCBI Taxonomy" id="765440"/>
    <lineage>
        <taxon>Eukaryota</taxon>
        <taxon>Fungi</taxon>
        <taxon>Dikarya</taxon>
        <taxon>Basidiomycota</taxon>
        <taxon>Agaricomycotina</taxon>
        <taxon>Agaricomycetes</taxon>
        <taxon>Agaricomycetidae</taxon>
        <taxon>Atheliales</taxon>
        <taxon>Atheliaceae</taxon>
        <taxon>Piloderma</taxon>
    </lineage>
</organism>
<dbReference type="GO" id="GO:0046872">
    <property type="term" value="F:metal ion binding"/>
    <property type="evidence" value="ECO:0007669"/>
    <property type="project" value="UniProtKB-KW"/>
</dbReference>
<dbReference type="InterPro" id="IPR020835">
    <property type="entry name" value="Catalase_sf"/>
</dbReference>
<keyword evidence="11" id="KW-1185">Reference proteome</keyword>
<dbReference type="InterPro" id="IPR018028">
    <property type="entry name" value="Catalase"/>
</dbReference>
<dbReference type="Pfam" id="PF00199">
    <property type="entry name" value="Catalase"/>
    <property type="match status" value="1"/>
</dbReference>
<dbReference type="HOGENOM" id="CLU_010645_2_0_1"/>
<evidence type="ECO:0000256" key="3">
    <source>
        <dbReference type="ARBA" id="ARBA00022617"/>
    </source>
</evidence>
<dbReference type="PROSITE" id="PS51402">
    <property type="entry name" value="CATALASE_3"/>
    <property type="match status" value="1"/>
</dbReference>
<dbReference type="PANTHER" id="PTHR11465:SF9">
    <property type="entry name" value="CATALASE"/>
    <property type="match status" value="1"/>
</dbReference>
<comment type="similarity">
    <text evidence="1">Belongs to the catalase family.</text>
</comment>
<feature type="domain" description="Catalase core" evidence="9">
    <location>
        <begin position="5"/>
        <end position="392"/>
    </location>
</feature>
<keyword evidence="6 8" id="KW-0408">Iron</keyword>